<dbReference type="PROSITE" id="PS50977">
    <property type="entry name" value="HTH_TETR_2"/>
    <property type="match status" value="1"/>
</dbReference>
<feature type="domain" description="HTH tetR-type" evidence="5">
    <location>
        <begin position="20"/>
        <end position="80"/>
    </location>
</feature>
<dbReference type="GO" id="GO:0003700">
    <property type="term" value="F:DNA-binding transcription factor activity"/>
    <property type="evidence" value="ECO:0007669"/>
    <property type="project" value="TreeGrafter"/>
</dbReference>
<dbReference type="Gene3D" id="1.10.357.10">
    <property type="entry name" value="Tetracycline Repressor, domain 2"/>
    <property type="match status" value="1"/>
</dbReference>
<protein>
    <recommendedName>
        <fullName evidence="5">HTH tetR-type domain-containing protein</fullName>
    </recommendedName>
</protein>
<reference evidence="6 7" key="1">
    <citation type="submission" date="2018-02" db="EMBL/GenBank/DDBJ databases">
        <title>Genome sequencing of Solimonas sp. HR-BB.</title>
        <authorList>
            <person name="Lee Y."/>
            <person name="Jeon C.O."/>
        </authorList>
    </citation>
    <scope>NUCLEOTIDE SEQUENCE [LARGE SCALE GENOMIC DNA]</scope>
    <source>
        <strain evidence="6 7">HR-BB</strain>
    </source>
</reference>
<dbReference type="InterPro" id="IPR009057">
    <property type="entry name" value="Homeodomain-like_sf"/>
</dbReference>
<organism evidence="6 7">
    <name type="scientific">Solimonas fluminis</name>
    <dbReference type="NCBI Taxonomy" id="2086571"/>
    <lineage>
        <taxon>Bacteria</taxon>
        <taxon>Pseudomonadati</taxon>
        <taxon>Pseudomonadota</taxon>
        <taxon>Gammaproteobacteria</taxon>
        <taxon>Nevskiales</taxon>
        <taxon>Nevskiaceae</taxon>
        <taxon>Solimonas</taxon>
    </lineage>
</organism>
<dbReference type="EMBL" id="PSNW01000001">
    <property type="protein sequence ID" value="PPE75892.1"/>
    <property type="molecule type" value="Genomic_DNA"/>
</dbReference>
<dbReference type="InterPro" id="IPR050109">
    <property type="entry name" value="HTH-type_TetR-like_transc_reg"/>
</dbReference>
<feature type="DNA-binding region" description="H-T-H motif" evidence="4">
    <location>
        <begin position="43"/>
        <end position="62"/>
    </location>
</feature>
<keyword evidence="1" id="KW-0805">Transcription regulation</keyword>
<name>A0A2S5TLR3_9GAMM</name>
<evidence type="ECO:0000259" key="5">
    <source>
        <dbReference type="PROSITE" id="PS50977"/>
    </source>
</evidence>
<dbReference type="OrthoDB" id="325065at2"/>
<dbReference type="PANTHER" id="PTHR30055:SF234">
    <property type="entry name" value="HTH-TYPE TRANSCRIPTIONAL REGULATOR BETI"/>
    <property type="match status" value="1"/>
</dbReference>
<evidence type="ECO:0000256" key="4">
    <source>
        <dbReference type="PROSITE-ProRule" id="PRU00335"/>
    </source>
</evidence>
<evidence type="ECO:0000256" key="2">
    <source>
        <dbReference type="ARBA" id="ARBA00023125"/>
    </source>
</evidence>
<dbReference type="PANTHER" id="PTHR30055">
    <property type="entry name" value="HTH-TYPE TRANSCRIPTIONAL REGULATOR RUTR"/>
    <property type="match status" value="1"/>
</dbReference>
<dbReference type="GO" id="GO:0000976">
    <property type="term" value="F:transcription cis-regulatory region binding"/>
    <property type="evidence" value="ECO:0007669"/>
    <property type="project" value="TreeGrafter"/>
</dbReference>
<keyword evidence="7" id="KW-1185">Reference proteome</keyword>
<evidence type="ECO:0000256" key="1">
    <source>
        <dbReference type="ARBA" id="ARBA00023015"/>
    </source>
</evidence>
<evidence type="ECO:0000313" key="6">
    <source>
        <dbReference type="EMBL" id="PPE75892.1"/>
    </source>
</evidence>
<comment type="caution">
    <text evidence="6">The sequence shown here is derived from an EMBL/GenBank/DDBJ whole genome shotgun (WGS) entry which is preliminary data.</text>
</comment>
<dbReference type="Proteomes" id="UP000238220">
    <property type="component" value="Unassembled WGS sequence"/>
</dbReference>
<evidence type="ECO:0000256" key="3">
    <source>
        <dbReference type="ARBA" id="ARBA00023163"/>
    </source>
</evidence>
<dbReference type="InterPro" id="IPR001647">
    <property type="entry name" value="HTH_TetR"/>
</dbReference>
<dbReference type="PRINTS" id="PR00455">
    <property type="entry name" value="HTHTETR"/>
</dbReference>
<sequence>MNDALDPSAVARQPTQRRAKDRFDRILQAAETLLTEQGLSGFSIPALAERLGYTRGSVYAYFPTPYAILNELVGRYLVELEAVFFSRAEELRNLGWRDGTAAVVDHAVAFHNAHPAARLLILGGAVTDDSYRAQERTNQRLGELGRMVWYQGGLLPEGPPDLTTLAADIGTACFRRSFFEHGEITPAYRDAAVAAMAGFLGPYMEAAVKPAARARRKAG</sequence>
<evidence type="ECO:0000313" key="7">
    <source>
        <dbReference type="Proteomes" id="UP000238220"/>
    </source>
</evidence>
<keyword evidence="3" id="KW-0804">Transcription</keyword>
<proteinExistence type="predicted"/>
<accession>A0A2S5TLR3</accession>
<dbReference type="SUPFAM" id="SSF46689">
    <property type="entry name" value="Homeodomain-like"/>
    <property type="match status" value="1"/>
</dbReference>
<keyword evidence="2 4" id="KW-0238">DNA-binding</keyword>
<dbReference type="RefSeq" id="WP_104228857.1">
    <property type="nucleotide sequence ID" value="NZ_PSNW01000001.1"/>
</dbReference>
<dbReference type="Pfam" id="PF00440">
    <property type="entry name" value="TetR_N"/>
    <property type="match status" value="1"/>
</dbReference>
<dbReference type="AlphaFoldDB" id="A0A2S5TLR3"/>
<gene>
    <name evidence="6" type="ORF">C3942_03140</name>
</gene>